<protein>
    <recommendedName>
        <fullName evidence="1">Thioredoxin domain-containing protein</fullName>
    </recommendedName>
</protein>
<dbReference type="Pfam" id="PF00578">
    <property type="entry name" value="AhpC-TSA"/>
    <property type="match status" value="1"/>
</dbReference>
<dbReference type="GO" id="GO:0016491">
    <property type="term" value="F:oxidoreductase activity"/>
    <property type="evidence" value="ECO:0007669"/>
    <property type="project" value="InterPro"/>
</dbReference>
<evidence type="ECO:0000313" key="3">
    <source>
        <dbReference type="Proteomes" id="UP000027821"/>
    </source>
</evidence>
<dbReference type="InterPro" id="IPR036249">
    <property type="entry name" value="Thioredoxin-like_sf"/>
</dbReference>
<dbReference type="eggNOG" id="COG0526">
    <property type="taxonomic scope" value="Bacteria"/>
</dbReference>
<gene>
    <name evidence="2" type="ORF">EL17_13405</name>
</gene>
<feature type="domain" description="Thioredoxin" evidence="1">
    <location>
        <begin position="22"/>
        <end position="182"/>
    </location>
</feature>
<dbReference type="InterPro" id="IPR000866">
    <property type="entry name" value="AhpC/TSA"/>
</dbReference>
<dbReference type="OrthoDB" id="6399635at2"/>
<name>A0A074L0D6_9BACT</name>
<accession>A0A074L0D6</accession>
<dbReference type="PANTHER" id="PTHR42852:SF13">
    <property type="entry name" value="PROTEIN DIPZ"/>
    <property type="match status" value="1"/>
</dbReference>
<dbReference type="STRING" id="1048983.EL17_13405"/>
<sequence length="183" mass="21215">MKMIFTLLFSFSLILPAYLYLVNTDDLAEDKTELYLIEDVRAQLNIMLKLEDKLEDSEIVVLNLWGTWCQPCVGEIPQLNAIAKDYSDKGLRFLAFSDEDPAKLKKFNFDNFKKRRPDLIFNYEQFFGYREVTSYIKSLNTQYEGNPVPILLNLDGSKGKVLIGASEAYDKIIRDFLESEIKN</sequence>
<dbReference type="PROSITE" id="PS51352">
    <property type="entry name" value="THIOREDOXIN_2"/>
    <property type="match status" value="1"/>
</dbReference>
<dbReference type="CDD" id="cd02966">
    <property type="entry name" value="TlpA_like_family"/>
    <property type="match status" value="1"/>
</dbReference>
<dbReference type="InterPro" id="IPR050553">
    <property type="entry name" value="Thioredoxin_ResA/DsbE_sf"/>
</dbReference>
<dbReference type="Proteomes" id="UP000027821">
    <property type="component" value="Unassembled WGS sequence"/>
</dbReference>
<dbReference type="RefSeq" id="WP_035075216.1">
    <property type="nucleotide sequence ID" value="NZ_JMIH01000022.1"/>
</dbReference>
<evidence type="ECO:0000313" key="2">
    <source>
        <dbReference type="EMBL" id="KEO73338.1"/>
    </source>
</evidence>
<organism evidence="2 3">
    <name type="scientific">Anditalea andensis</name>
    <dbReference type="NCBI Taxonomy" id="1048983"/>
    <lineage>
        <taxon>Bacteria</taxon>
        <taxon>Pseudomonadati</taxon>
        <taxon>Bacteroidota</taxon>
        <taxon>Cytophagia</taxon>
        <taxon>Cytophagales</taxon>
        <taxon>Cytophagaceae</taxon>
        <taxon>Anditalea</taxon>
    </lineage>
</organism>
<dbReference type="PANTHER" id="PTHR42852">
    <property type="entry name" value="THIOL:DISULFIDE INTERCHANGE PROTEIN DSBE"/>
    <property type="match status" value="1"/>
</dbReference>
<keyword evidence="3" id="KW-1185">Reference proteome</keyword>
<dbReference type="InterPro" id="IPR013766">
    <property type="entry name" value="Thioredoxin_domain"/>
</dbReference>
<proteinExistence type="predicted"/>
<dbReference type="Gene3D" id="3.40.30.10">
    <property type="entry name" value="Glutaredoxin"/>
    <property type="match status" value="1"/>
</dbReference>
<dbReference type="EMBL" id="JMIH01000022">
    <property type="protein sequence ID" value="KEO73338.1"/>
    <property type="molecule type" value="Genomic_DNA"/>
</dbReference>
<comment type="caution">
    <text evidence="2">The sequence shown here is derived from an EMBL/GenBank/DDBJ whole genome shotgun (WGS) entry which is preliminary data.</text>
</comment>
<dbReference type="AlphaFoldDB" id="A0A074L0D6"/>
<reference evidence="2 3" key="1">
    <citation type="submission" date="2014-04" db="EMBL/GenBank/DDBJ databases">
        <title>Characterization and application of a salt tolerant electro-active bacterium.</title>
        <authorList>
            <person name="Yang L."/>
            <person name="Wei S."/>
            <person name="Tay Q.X.M."/>
        </authorList>
    </citation>
    <scope>NUCLEOTIDE SEQUENCE [LARGE SCALE GENOMIC DNA]</scope>
    <source>
        <strain evidence="2 3">LY1</strain>
    </source>
</reference>
<dbReference type="SUPFAM" id="SSF52833">
    <property type="entry name" value="Thioredoxin-like"/>
    <property type="match status" value="1"/>
</dbReference>
<dbReference type="GO" id="GO:0016209">
    <property type="term" value="F:antioxidant activity"/>
    <property type="evidence" value="ECO:0007669"/>
    <property type="project" value="InterPro"/>
</dbReference>
<evidence type="ECO:0000259" key="1">
    <source>
        <dbReference type="PROSITE" id="PS51352"/>
    </source>
</evidence>